<reference evidence="3" key="1">
    <citation type="submission" date="2018-12" db="EMBL/GenBank/DDBJ databases">
        <title>Complete genome sequence of Roseovarius sp. MME-070.</title>
        <authorList>
            <person name="Nam Y.-D."/>
            <person name="Kang J."/>
            <person name="Chung W.-H."/>
            <person name="Park Y.S."/>
        </authorList>
    </citation>
    <scope>NUCLEOTIDE SEQUENCE [LARGE SCALE GENOMIC DNA]</scope>
    <source>
        <strain evidence="3">MME-070</strain>
    </source>
</reference>
<dbReference type="OrthoDB" id="503298at2"/>
<feature type="coiled-coil region" evidence="1">
    <location>
        <begin position="199"/>
        <end position="226"/>
    </location>
</feature>
<keyword evidence="3" id="KW-1185">Reference proteome</keyword>
<dbReference type="REBASE" id="372498">
    <property type="entry name" value="Rsp070ORF18710P"/>
</dbReference>
<organism evidence="2 3">
    <name type="scientific">Roseovarius faecimaris</name>
    <dbReference type="NCBI Taxonomy" id="2494550"/>
    <lineage>
        <taxon>Bacteria</taxon>
        <taxon>Pseudomonadati</taxon>
        <taxon>Pseudomonadota</taxon>
        <taxon>Alphaproteobacteria</taxon>
        <taxon>Rhodobacterales</taxon>
        <taxon>Roseobacteraceae</taxon>
        <taxon>Roseovarius</taxon>
    </lineage>
</organism>
<dbReference type="Proteomes" id="UP000428330">
    <property type="component" value="Chromosome"/>
</dbReference>
<dbReference type="EMBL" id="CP034348">
    <property type="protein sequence ID" value="QGY00184.1"/>
    <property type="molecule type" value="Genomic_DNA"/>
</dbReference>
<dbReference type="AlphaFoldDB" id="A0A6I6IW75"/>
<evidence type="ECO:0000313" key="2">
    <source>
        <dbReference type="EMBL" id="QGY00184.1"/>
    </source>
</evidence>
<evidence type="ECO:0000256" key="1">
    <source>
        <dbReference type="SAM" id="Coils"/>
    </source>
</evidence>
<gene>
    <name evidence="2" type="ORF">EI983_18710</name>
</gene>
<dbReference type="RefSeq" id="WP_157708864.1">
    <property type="nucleotide sequence ID" value="NZ_CP034348.1"/>
</dbReference>
<sequence>MKLTIYADRSVLETDGTTSEFVEGVQTNRAKNRASKIQTAFSDGYLEDLISTLSDNPASDLSLSDNAKRCLDELVDSVTSEVGRALVGLSVLQAAIKAIEPEQSIRLHKGGRSSAAFSWTEGLSMRVLDKNYITPTLRRHKLLSLNADGFMMTRSLAENYPYSKLYKAQLRGARAAWLDLVEGLEDGSIDGLEGLTYLLSRLINKSSDLEELAEKAIAKAENLSRTLTADEIYALVQRYVYRDSYSARLFEVMLHAAFQVLDEKGQLDGSLKPLSQMRSANKKHKNVGDVEVETRPGSRLILESWDAKFGKSHLREEVEELYEKLADQPECFTAGFVTNGAPVIDEEIRVRIAELEDTHGTDLKIPIFDFDMFLEKAIYTRVSKTEFAPQWLVFFVSSLAQKRRHIAPIDEPCEAWLRRFLAL</sequence>
<evidence type="ECO:0000313" key="3">
    <source>
        <dbReference type="Proteomes" id="UP000428330"/>
    </source>
</evidence>
<keyword evidence="1" id="KW-0175">Coiled coil</keyword>
<proteinExistence type="predicted"/>
<evidence type="ECO:0008006" key="4">
    <source>
        <dbReference type="Google" id="ProtNLM"/>
    </source>
</evidence>
<accession>A0A6I6IW75</accession>
<dbReference type="KEGG" id="rom:EI983_18710"/>
<name>A0A6I6IW75_9RHOB</name>
<protein>
    <recommendedName>
        <fullName evidence="4">DNA methyltransferase</fullName>
    </recommendedName>
</protein>